<dbReference type="Proteomes" id="UP000542776">
    <property type="component" value="Unassembled WGS sequence"/>
</dbReference>
<protein>
    <submittedName>
        <fullName evidence="1">Uncharacterized protein</fullName>
    </submittedName>
</protein>
<proteinExistence type="predicted"/>
<evidence type="ECO:0000313" key="1">
    <source>
        <dbReference type="EMBL" id="MBB3996969.1"/>
    </source>
</evidence>
<gene>
    <name evidence="1" type="ORF">GGR04_000790</name>
</gene>
<reference evidence="1 2" key="1">
    <citation type="submission" date="2020-08" db="EMBL/GenBank/DDBJ databases">
        <title>Genomic Encyclopedia of Type Strains, Phase IV (KMG-IV): sequencing the most valuable type-strain genomes for metagenomic binning, comparative biology and taxonomic classification.</title>
        <authorList>
            <person name="Goeker M."/>
        </authorList>
    </citation>
    <scope>NUCLEOTIDE SEQUENCE [LARGE SCALE GENOMIC DNA]</scope>
    <source>
        <strain evidence="1 2">DSM 102238</strain>
    </source>
</reference>
<organism evidence="1 2">
    <name type="scientific">Aureimonas pseudogalii</name>
    <dbReference type="NCBI Taxonomy" id="1744844"/>
    <lineage>
        <taxon>Bacteria</taxon>
        <taxon>Pseudomonadati</taxon>
        <taxon>Pseudomonadota</taxon>
        <taxon>Alphaproteobacteria</taxon>
        <taxon>Hyphomicrobiales</taxon>
        <taxon>Aurantimonadaceae</taxon>
        <taxon>Aureimonas</taxon>
    </lineage>
</organism>
<evidence type="ECO:0000313" key="2">
    <source>
        <dbReference type="Proteomes" id="UP000542776"/>
    </source>
</evidence>
<dbReference type="AlphaFoldDB" id="A0A7W6E9W7"/>
<name>A0A7W6E9W7_9HYPH</name>
<keyword evidence="2" id="KW-1185">Reference proteome</keyword>
<comment type="caution">
    <text evidence="1">The sequence shown here is derived from an EMBL/GenBank/DDBJ whole genome shotgun (WGS) entry which is preliminary data.</text>
</comment>
<accession>A0A7W6E9W7</accession>
<sequence>MGQLDEITTLIWGHRTEKPDPNVWNIGPSAREQTAGHWSSLRHAINYAIGMQADREREGLHPWIRTPQGHVYSPTTIEAMAAAMLDPRERPSTLAAARDAVPAPRLAPDRFLRVARAE</sequence>
<dbReference type="RefSeq" id="WP_183198047.1">
    <property type="nucleotide sequence ID" value="NZ_JACIEK010000001.1"/>
</dbReference>
<dbReference type="EMBL" id="JACIEK010000001">
    <property type="protein sequence ID" value="MBB3996969.1"/>
    <property type="molecule type" value="Genomic_DNA"/>
</dbReference>